<dbReference type="InterPro" id="IPR025536">
    <property type="entry name" value="DUF4422"/>
</dbReference>
<dbReference type="PANTHER" id="PTHR13778">
    <property type="entry name" value="GLYCOSYLTRANSFERASE 8 DOMAIN-CONTAINING PROTEIN"/>
    <property type="match status" value="1"/>
</dbReference>
<organism evidence="6 7">
    <name type="scientific">Bifidobacterium miconis</name>
    <dbReference type="NCBI Taxonomy" id="2834435"/>
    <lineage>
        <taxon>Bacteria</taxon>
        <taxon>Bacillati</taxon>
        <taxon>Actinomycetota</taxon>
        <taxon>Actinomycetes</taxon>
        <taxon>Bifidobacteriales</taxon>
        <taxon>Bifidobacteriaceae</taxon>
        <taxon>Bifidobacterium</taxon>
    </lineage>
</organism>
<dbReference type="EMBL" id="JAHBBH010000034">
    <property type="protein sequence ID" value="MBW3093265.1"/>
    <property type="molecule type" value="Genomic_DNA"/>
</dbReference>
<evidence type="ECO:0000313" key="6">
    <source>
        <dbReference type="EMBL" id="MBW3093265.1"/>
    </source>
</evidence>
<dbReference type="RefSeq" id="WP_219059248.1">
    <property type="nucleotide sequence ID" value="NZ_JAHBBH010000034.1"/>
</dbReference>
<dbReference type="Pfam" id="PF14393">
    <property type="entry name" value="DUF4422"/>
    <property type="match status" value="1"/>
</dbReference>
<dbReference type="InterPro" id="IPR050748">
    <property type="entry name" value="Glycosyltrans_8_dom-fam"/>
</dbReference>
<accession>A0ABS6WHN8</accession>
<evidence type="ECO:0000313" key="7">
    <source>
        <dbReference type="Proteomes" id="UP000700815"/>
    </source>
</evidence>
<dbReference type="Proteomes" id="UP000700815">
    <property type="component" value="Unassembled WGS sequence"/>
</dbReference>
<evidence type="ECO:0000259" key="5">
    <source>
        <dbReference type="Pfam" id="PF14393"/>
    </source>
</evidence>
<dbReference type="Pfam" id="PF01501">
    <property type="entry name" value="Glyco_transf_8"/>
    <property type="match status" value="1"/>
</dbReference>
<dbReference type="InterPro" id="IPR001173">
    <property type="entry name" value="Glyco_trans_2-like"/>
</dbReference>
<evidence type="ECO:0000256" key="3">
    <source>
        <dbReference type="ARBA" id="ARBA00022723"/>
    </source>
</evidence>
<evidence type="ECO:0000256" key="2">
    <source>
        <dbReference type="ARBA" id="ARBA00022679"/>
    </source>
</evidence>
<evidence type="ECO:0000256" key="1">
    <source>
        <dbReference type="ARBA" id="ARBA00022676"/>
    </source>
</evidence>
<dbReference type="CDD" id="cd00761">
    <property type="entry name" value="Glyco_tranf_GTA_type"/>
    <property type="match status" value="1"/>
</dbReference>
<dbReference type="CDD" id="cd04194">
    <property type="entry name" value="GT8_A4GalT_like"/>
    <property type="match status" value="1"/>
</dbReference>
<evidence type="ECO:0000259" key="4">
    <source>
        <dbReference type="Pfam" id="PF00535"/>
    </source>
</evidence>
<protein>
    <submittedName>
        <fullName evidence="6">DUF4422 domain-containing protein</fullName>
    </submittedName>
</protein>
<reference evidence="6 7" key="1">
    <citation type="submission" date="2021-05" db="EMBL/GenBank/DDBJ databases">
        <title>Phylogenetic classification of ten novel species belonging to the genus Bifidobacterium comprising B. colchicus sp. nov., B. abeli sp. nov., B. bicoloris sp. nov., B. guerezis sp. nov., B. rosaliae sp. nov., B. santillanensis sp. nov., B. argentati sp. nov., B. amazzoni sp. nov., B. pluviali sp. nov., and B. pinnaculum sp. nov.</title>
        <authorList>
            <person name="Lugli G.A."/>
            <person name="Ruiz Garcia L."/>
            <person name="Margolles A."/>
            <person name="Ventura M."/>
        </authorList>
    </citation>
    <scope>NUCLEOTIDE SEQUENCE [LARGE SCALE GENOMIC DNA]</scope>
    <source>
        <strain evidence="6 7">82T10</strain>
    </source>
</reference>
<comment type="caution">
    <text evidence="6">The sequence shown here is derived from an EMBL/GenBank/DDBJ whole genome shotgun (WGS) entry which is preliminary data.</text>
</comment>
<keyword evidence="3" id="KW-0479">Metal-binding</keyword>
<feature type="domain" description="DUF4422" evidence="5">
    <location>
        <begin position="388"/>
        <end position="628"/>
    </location>
</feature>
<keyword evidence="2" id="KW-0808">Transferase</keyword>
<keyword evidence="1" id="KW-0328">Glycosyltransferase</keyword>
<gene>
    <name evidence="6" type="ORF">KIH79_10115</name>
</gene>
<dbReference type="Pfam" id="PF00535">
    <property type="entry name" value="Glycos_transf_2"/>
    <property type="match status" value="1"/>
</dbReference>
<sequence>MPKISVIIAAYNVEPYIGACLDSVCTQTLRDIDIVVVDDASTDGTAAILADAARHDDRIRVITHDRNQGLHLTRATGVAAASGQYAFFLDGDDDLAPTMCEELYANLAGSPVDILHFGLTVLGENGILDGECQAFERFNNAPTPDAQYEDIVRNVYLESRGYAVDWRVTQRAFRTSLLKRAFAMMTNRRLERAEDGYECFVLSAIATSYRSAKQCRGYRYHYGRGVTGTNQITAATFADFCDQFAACLDAADEFASSQPQFRLNECAAGFRVKAIELLSNDWRVRVADSGKAQAAHDMGRVFGNAVAAREIWRHVRDVAWTLCTSKAQHPQDVASMNDWAEIARSLTPSEGSRDDLHRYVTVRGRAEELIADLGRARELDEYGKQRIRIFVTTHKNVDKPKSSILQPVQVGLKPGSYRFPWAFHDDDGENISDRNPRYCELTTQYWAWKNVDADYYGFCHYRRYFDFSDTEHEENPYGEVMDNYIDDKAVAKYGLDDATIARAVDGWDVITTRWQNLEELIDKHGTPEALWRAAAGLVDDDLDRCCRILSDMHPDYREDIETFLTGNRACFCNMFIMRKTIFQDYCAWLFPILERFEQETDMTNYSREAMRTPGHLSERLLNIYLMHHQRVGASWKMKQTQCVHFTHPDPEDTLRPLWPEDSGLPQPVPVVFAADNNYVSQLATTIYSAMTNASKERFYDVVVLQKDIAWDRQERLCQFFSSRFSNMSLRFKNVEREVAGYELTTSNAHISVETYYRFLIQQLLPFYDKVLYLDSDIVINGDIAELYDTELGDHLLAAVRDIDYLGNLNMPDGIRMRYSQQTLRMKNPYDYFQAGVLVLNTKAMRERYTISQWLEYASDPNLIYNDQDVLNVHCEGDVLYLPWEWNVVHNLEYRVERIFSCAPSAMYDGYLASRAHPKIIHYAGYIKPWTDPECDFASIYWRYARQTPFYEQLLTKITRKIVHDTVETRSAVIANDTASRLIAEALRHDRAVGENNPIRKIIDPIMPIGSRRRDAVKAVGRMLRGRR</sequence>
<keyword evidence="7" id="KW-1185">Reference proteome</keyword>
<feature type="domain" description="Glycosyltransferase 2-like" evidence="4">
    <location>
        <begin position="5"/>
        <end position="116"/>
    </location>
</feature>
<dbReference type="PANTHER" id="PTHR13778:SF47">
    <property type="entry name" value="LIPOPOLYSACCHARIDE 1,3-GALACTOSYLTRANSFERASE"/>
    <property type="match status" value="1"/>
</dbReference>
<dbReference type="InterPro" id="IPR002495">
    <property type="entry name" value="Glyco_trans_8"/>
</dbReference>
<proteinExistence type="predicted"/>
<name>A0ABS6WHN8_9BIFI</name>